<reference evidence="3 4" key="1">
    <citation type="submission" date="2020-08" db="EMBL/GenBank/DDBJ databases">
        <title>Bridging the membrane lipid divide: bacteria of the FCB group superphylum have the potential to synthesize archaeal ether lipids.</title>
        <authorList>
            <person name="Villanueva L."/>
            <person name="Von Meijenfeldt F.A.B."/>
            <person name="Westbye A.B."/>
            <person name="Yadav S."/>
            <person name="Hopmans E.C."/>
            <person name="Dutilh B.E."/>
            <person name="Sinninghe Damste J.S."/>
        </authorList>
    </citation>
    <scope>NUCLEOTIDE SEQUENCE [LARGE SCALE GENOMIC DNA]</scope>
    <source>
        <strain evidence="3">NIOZ-UU81</strain>
    </source>
</reference>
<dbReference type="InterPro" id="IPR036280">
    <property type="entry name" value="Multihaem_cyt_sf"/>
</dbReference>
<dbReference type="PIRSF" id="PIRSF039014">
    <property type="entry name" value="OTR_cyc"/>
    <property type="match status" value="1"/>
</dbReference>
<dbReference type="Gene3D" id="1.10.1130.10">
    <property type="entry name" value="Flavocytochrome C3, Chain A"/>
    <property type="match status" value="1"/>
</dbReference>
<sequence length="477" mass="52865">MKKTMLTIALSGAALMLCQTALASNEYHQEIEGPFDDPMQVTQTCLECHEDASMEVMQTTHWTWETEQEVDGKGTQMLGKKNAINNFCISVESNWPRCTSCHVGYGWEDANFDFKDESRVDCLVCHDTTGTYTKPSAGAGLPAGYTGIAKFDEKKLDLVKIAQSAGKPERANCVVCHGFGGGGDNVKHGDIDSTIANPTMDIDFHMGTDSLDFSCQECHTTEAHSIKGNAMVVSPGGTNHVSCTDCHDPEPHAKKSLNKHAAAIACQTCHIPTYAKGEPTKMDWDWSTAGQDIHLPDDEYGLHTYVKKKGTFVWKKDVQPEYAWYNGKGGAYLRGEKMDPSTVTKINYPVGSKDDMTAKIYPFKVHRGKQIYDKKYEYFLTPKVWPAGTDKDAGYWKSFDWDAAVKAGVKDTGLKYSGDYDFAATEMYWRLNHMVAPASEALQCRDCHGKKGRLDWNALGYEGDPMKVRGAARASKK</sequence>
<dbReference type="PANTHER" id="PTHR35038:SF5">
    <property type="entry name" value="CYTOCHROME C-TYPE PROTEIN NRFB"/>
    <property type="match status" value="1"/>
</dbReference>
<keyword evidence="1 2" id="KW-0732">Signal</keyword>
<evidence type="ECO:0000256" key="1">
    <source>
        <dbReference type="ARBA" id="ARBA00022729"/>
    </source>
</evidence>
<evidence type="ECO:0000313" key="4">
    <source>
        <dbReference type="Proteomes" id="UP000599024"/>
    </source>
</evidence>
<evidence type="ECO:0000313" key="3">
    <source>
        <dbReference type="EMBL" id="MBC8207610.1"/>
    </source>
</evidence>
<name>A0A8J6TB42_9BACT</name>
<feature type="signal peptide" evidence="2">
    <location>
        <begin position="1"/>
        <end position="23"/>
    </location>
</feature>
<dbReference type="GO" id="GO:0016491">
    <property type="term" value="F:oxidoreductase activity"/>
    <property type="evidence" value="ECO:0007669"/>
    <property type="project" value="TreeGrafter"/>
</dbReference>
<dbReference type="PANTHER" id="PTHR35038">
    <property type="entry name" value="DISSIMILATORY SULFITE REDUCTASE SIRA"/>
    <property type="match status" value="1"/>
</dbReference>
<dbReference type="Proteomes" id="UP000599024">
    <property type="component" value="Unassembled WGS sequence"/>
</dbReference>
<dbReference type="EMBL" id="JACNLK010000006">
    <property type="protein sequence ID" value="MBC8207610.1"/>
    <property type="molecule type" value="Genomic_DNA"/>
</dbReference>
<evidence type="ECO:0000256" key="2">
    <source>
        <dbReference type="SAM" id="SignalP"/>
    </source>
</evidence>
<dbReference type="AlphaFoldDB" id="A0A8J6TB42"/>
<gene>
    <name evidence="3" type="ORF">H8E79_00365</name>
</gene>
<accession>A0A8J6TB42</accession>
<comment type="caution">
    <text evidence="3">The sequence shown here is derived from an EMBL/GenBank/DDBJ whole genome shotgun (WGS) entry which is preliminary data.</text>
</comment>
<organism evidence="3 4">
    <name type="scientific">Candidatus Desulfatifera sulfidica</name>
    <dbReference type="NCBI Taxonomy" id="2841691"/>
    <lineage>
        <taxon>Bacteria</taxon>
        <taxon>Pseudomonadati</taxon>
        <taxon>Thermodesulfobacteriota</taxon>
        <taxon>Desulfobulbia</taxon>
        <taxon>Desulfobulbales</taxon>
        <taxon>Desulfobulbaceae</taxon>
        <taxon>Candidatus Desulfatifera</taxon>
    </lineage>
</organism>
<dbReference type="CDD" id="cd08168">
    <property type="entry name" value="Cytochrom_C3"/>
    <property type="match status" value="1"/>
</dbReference>
<dbReference type="InterPro" id="IPR024673">
    <property type="entry name" value="Octahem_Cyt_c"/>
</dbReference>
<feature type="chain" id="PRO_5035290723" evidence="2">
    <location>
        <begin position="24"/>
        <end position="477"/>
    </location>
</feature>
<proteinExistence type="predicted"/>
<dbReference type="Pfam" id="PF11783">
    <property type="entry name" value="Cytochrome_cB"/>
    <property type="match status" value="1"/>
</dbReference>
<dbReference type="InterPro" id="IPR051829">
    <property type="entry name" value="Multiheme_Cytochr_ET"/>
</dbReference>
<dbReference type="SUPFAM" id="SSF48695">
    <property type="entry name" value="Multiheme cytochromes"/>
    <property type="match status" value="1"/>
</dbReference>
<dbReference type="NCBIfam" id="TIGR04315">
    <property type="entry name" value="octaheme_Shew"/>
    <property type="match status" value="1"/>
</dbReference>
<protein>
    <submittedName>
        <fullName evidence="3">Tetrathionate reductase family octaheme c-type cytochrome</fullName>
    </submittedName>
</protein>